<keyword evidence="10" id="KW-1185">Reference proteome</keyword>
<evidence type="ECO:0000259" key="8">
    <source>
        <dbReference type="Pfam" id="PF25277"/>
    </source>
</evidence>
<evidence type="ECO:0000256" key="6">
    <source>
        <dbReference type="ARBA" id="ARBA00023128"/>
    </source>
</evidence>
<organism evidence="9 10">
    <name type="scientific">Alternaria burnsii</name>
    <dbReference type="NCBI Taxonomy" id="1187904"/>
    <lineage>
        <taxon>Eukaryota</taxon>
        <taxon>Fungi</taxon>
        <taxon>Dikarya</taxon>
        <taxon>Ascomycota</taxon>
        <taxon>Pezizomycotina</taxon>
        <taxon>Dothideomycetes</taxon>
        <taxon>Pleosporomycetidae</taxon>
        <taxon>Pleosporales</taxon>
        <taxon>Pleosporineae</taxon>
        <taxon>Pleosporaceae</taxon>
        <taxon>Alternaria</taxon>
        <taxon>Alternaria sect. Alternaria</taxon>
    </lineage>
</organism>
<dbReference type="SUPFAM" id="SSF48371">
    <property type="entry name" value="ARM repeat"/>
    <property type="match status" value="1"/>
</dbReference>
<evidence type="ECO:0000256" key="4">
    <source>
        <dbReference type="ARBA" id="ARBA00022490"/>
    </source>
</evidence>
<dbReference type="EMBL" id="JAAABM010000001">
    <property type="protein sequence ID" value="KAF7681205.1"/>
    <property type="molecule type" value="Genomic_DNA"/>
</dbReference>
<dbReference type="InterPro" id="IPR011989">
    <property type="entry name" value="ARM-like"/>
</dbReference>
<name>A0A8H7EK89_9PLEO</name>
<sequence length="763" mass="83330">MPLTNEELGDYIASLERLLQGNPAGQTAALTGYVHKLDAFASSGDNEAIEKTLQLFGTAVGGRKRWQAPFRDSGILAYALRGLSTVRHEDPIAKQYLRVIGNSVADNDTNRELAVRELQAIAGCLPSPELRLTTLAVLFNLCNDFEPAKAAAATIRLDATICTFLVLDRIPEAALDYATDLLNWTTSNLTDDQFKDEVSLETFKSLLNVALQYDEDHHLEYVAILVHYLQDPEFQQRIATPKLLDDLVTLMLEFEARLKPEDIDAVFEELATSKNADTVTSDEAQVLLLAQLIGLLSAASATDVFAQNFNVRSPVIERLEAKLRAPWDSAHPSTICACVMVGNLAMSDEVCIDMVKIMELHIRLILILKKSHKPALLYAAAGFMRHLTFPEANRALLADAGLMEACCRMLVLDDPSVRGEAAAMLCKLVTGNFYNIEKVMYETVGPDTEAIDPDVSADTVIFSHIVEQALAPAKPLPSTTMKNPMIELGRTIVAMLRYLGRPNAEKDVEAVQIQILQVPQIARPIAQLVRQRFYPEARSEGLLGLGLLAQTLEGAAAIAEEIKEDSGLLETIKEHANATEAGLAQQAPSTASRDHQNAIVLLQALQNNAVRELQEAVGEVLRTSRLTKWTQYSRIRQSLSKHQGRRSSGDVSTLGSPGGASPGRVRELARRATDSPGTFPGRARGSTYVGDGTDERPRTPLAREIVKEFEEVSPPCEKAATENKLPSDSSACACGKRTEDACNCGRADNNGTSNLETDFTTQK</sequence>
<dbReference type="InterPro" id="IPR016024">
    <property type="entry name" value="ARM-type_fold"/>
</dbReference>
<keyword evidence="4" id="KW-0963">Cytoplasm</keyword>
<dbReference type="PANTHER" id="PTHR10957">
    <property type="entry name" value="RAP1 GTPASE-GDP DISSOCIATION STIMULATOR 1"/>
    <property type="match status" value="1"/>
</dbReference>
<evidence type="ECO:0000256" key="2">
    <source>
        <dbReference type="ARBA" id="ARBA00004240"/>
    </source>
</evidence>
<comment type="subcellular location">
    <subcellularLocation>
        <location evidence="3">Cytoplasm</location>
        <location evidence="3">Cytosol</location>
    </subcellularLocation>
    <subcellularLocation>
        <location evidence="2">Endoplasmic reticulum</location>
    </subcellularLocation>
    <subcellularLocation>
        <location evidence="1">Mitochondrion</location>
    </subcellularLocation>
</comment>
<dbReference type="AlphaFoldDB" id="A0A8H7EK89"/>
<dbReference type="Pfam" id="PF25277">
    <property type="entry name" value="DUF7871"/>
    <property type="match status" value="1"/>
</dbReference>
<dbReference type="GO" id="GO:0005085">
    <property type="term" value="F:guanyl-nucleotide exchange factor activity"/>
    <property type="evidence" value="ECO:0007669"/>
    <property type="project" value="InterPro"/>
</dbReference>
<evidence type="ECO:0000256" key="3">
    <source>
        <dbReference type="ARBA" id="ARBA00004514"/>
    </source>
</evidence>
<dbReference type="GO" id="GO:0005829">
    <property type="term" value="C:cytosol"/>
    <property type="evidence" value="ECO:0007669"/>
    <property type="project" value="UniProtKB-SubCell"/>
</dbReference>
<keyword evidence="5" id="KW-0256">Endoplasmic reticulum</keyword>
<evidence type="ECO:0000256" key="1">
    <source>
        <dbReference type="ARBA" id="ARBA00004173"/>
    </source>
</evidence>
<reference evidence="9" key="2">
    <citation type="submission" date="2020-08" db="EMBL/GenBank/DDBJ databases">
        <title>Draft Genome Sequence of Cumin Blight Pathogen Alternaria burnsii.</title>
        <authorList>
            <person name="Feng Z."/>
        </authorList>
    </citation>
    <scope>NUCLEOTIDE SEQUENCE</scope>
    <source>
        <strain evidence="9">CBS107.38</strain>
    </source>
</reference>
<comment type="caution">
    <text evidence="9">The sequence shown here is derived from an EMBL/GenBank/DDBJ whole genome shotgun (WGS) entry which is preliminary data.</text>
</comment>
<dbReference type="SMART" id="SM00185">
    <property type="entry name" value="ARM"/>
    <property type="match status" value="3"/>
</dbReference>
<reference evidence="9" key="1">
    <citation type="submission" date="2020-01" db="EMBL/GenBank/DDBJ databases">
        <authorList>
            <person name="Feng Z.H.Z."/>
        </authorList>
    </citation>
    <scope>NUCLEOTIDE SEQUENCE</scope>
    <source>
        <strain evidence="9">CBS107.38</strain>
    </source>
</reference>
<feature type="domain" description="DUF7871" evidence="8">
    <location>
        <begin position="715"/>
        <end position="762"/>
    </location>
</feature>
<dbReference type="InterPro" id="IPR000225">
    <property type="entry name" value="Armadillo"/>
</dbReference>
<dbReference type="Proteomes" id="UP000596902">
    <property type="component" value="Unassembled WGS sequence"/>
</dbReference>
<dbReference type="InterPro" id="IPR040144">
    <property type="entry name" value="RAP1GDS1"/>
</dbReference>
<proteinExistence type="predicted"/>
<evidence type="ECO:0000256" key="5">
    <source>
        <dbReference type="ARBA" id="ARBA00022824"/>
    </source>
</evidence>
<dbReference type="GO" id="GO:0005783">
    <property type="term" value="C:endoplasmic reticulum"/>
    <property type="evidence" value="ECO:0007669"/>
    <property type="project" value="UniProtKB-SubCell"/>
</dbReference>
<accession>A0A8H7EK89</accession>
<evidence type="ECO:0000313" key="10">
    <source>
        <dbReference type="Proteomes" id="UP000596902"/>
    </source>
</evidence>
<dbReference type="InterPro" id="IPR057193">
    <property type="entry name" value="DUF7871"/>
</dbReference>
<feature type="region of interest" description="Disordered" evidence="7">
    <location>
        <begin position="637"/>
        <end position="699"/>
    </location>
</feature>
<evidence type="ECO:0000256" key="7">
    <source>
        <dbReference type="SAM" id="MobiDB-lite"/>
    </source>
</evidence>
<dbReference type="GO" id="GO:0005739">
    <property type="term" value="C:mitochondrion"/>
    <property type="evidence" value="ECO:0007669"/>
    <property type="project" value="UniProtKB-SubCell"/>
</dbReference>
<feature type="compositionally biased region" description="Basic and acidic residues" evidence="7">
    <location>
        <begin position="664"/>
        <end position="673"/>
    </location>
</feature>
<evidence type="ECO:0000313" key="9">
    <source>
        <dbReference type="EMBL" id="KAF7681205.1"/>
    </source>
</evidence>
<protein>
    <recommendedName>
        <fullName evidence="8">DUF7871 domain-containing protein</fullName>
    </recommendedName>
</protein>
<keyword evidence="6" id="KW-0496">Mitochondrion</keyword>
<dbReference type="GeneID" id="62198406"/>
<dbReference type="RefSeq" id="XP_038791084.1">
    <property type="nucleotide sequence ID" value="XM_038925228.1"/>
</dbReference>
<dbReference type="Gene3D" id="1.25.10.10">
    <property type="entry name" value="Leucine-rich Repeat Variant"/>
    <property type="match status" value="2"/>
</dbReference>
<feature type="compositionally biased region" description="Polar residues" evidence="7">
    <location>
        <begin position="749"/>
        <end position="763"/>
    </location>
</feature>
<gene>
    <name evidence="9" type="ORF">GT037_000181</name>
</gene>
<feature type="region of interest" description="Disordered" evidence="7">
    <location>
        <begin position="744"/>
        <end position="763"/>
    </location>
</feature>